<protein>
    <submittedName>
        <fullName evidence="1">Uncharacterized protein</fullName>
    </submittedName>
</protein>
<accession>A0A445DVV6</accession>
<evidence type="ECO:0000313" key="1">
    <source>
        <dbReference type="EMBL" id="RYR67221.1"/>
    </source>
</evidence>
<comment type="caution">
    <text evidence="1">The sequence shown here is derived from an EMBL/GenBank/DDBJ whole genome shotgun (WGS) entry which is preliminary data.</text>
</comment>
<sequence length="11" mass="1330">MEILLTRPFPL</sequence>
<reference evidence="1 2" key="1">
    <citation type="submission" date="2019-01" db="EMBL/GenBank/DDBJ databases">
        <title>Sequencing of cultivated peanut Arachis hypogaea provides insights into genome evolution and oil improvement.</title>
        <authorList>
            <person name="Chen X."/>
        </authorList>
    </citation>
    <scope>NUCLEOTIDE SEQUENCE [LARGE SCALE GENOMIC DNA]</scope>
    <source>
        <strain evidence="2">cv. Fuhuasheng</strain>
        <tissue evidence="1">Leaves</tissue>
    </source>
</reference>
<organism evidence="1 2">
    <name type="scientific">Arachis hypogaea</name>
    <name type="common">Peanut</name>
    <dbReference type="NCBI Taxonomy" id="3818"/>
    <lineage>
        <taxon>Eukaryota</taxon>
        <taxon>Viridiplantae</taxon>
        <taxon>Streptophyta</taxon>
        <taxon>Embryophyta</taxon>
        <taxon>Tracheophyta</taxon>
        <taxon>Spermatophyta</taxon>
        <taxon>Magnoliopsida</taxon>
        <taxon>eudicotyledons</taxon>
        <taxon>Gunneridae</taxon>
        <taxon>Pentapetalae</taxon>
        <taxon>rosids</taxon>
        <taxon>fabids</taxon>
        <taxon>Fabales</taxon>
        <taxon>Fabaceae</taxon>
        <taxon>Papilionoideae</taxon>
        <taxon>50 kb inversion clade</taxon>
        <taxon>dalbergioids sensu lato</taxon>
        <taxon>Dalbergieae</taxon>
        <taxon>Pterocarpus clade</taxon>
        <taxon>Arachis</taxon>
    </lineage>
</organism>
<keyword evidence="2" id="KW-1185">Reference proteome</keyword>
<evidence type="ECO:0000313" key="2">
    <source>
        <dbReference type="Proteomes" id="UP000289738"/>
    </source>
</evidence>
<dbReference type="Proteomes" id="UP000289738">
    <property type="component" value="Chromosome A03"/>
</dbReference>
<gene>
    <name evidence="1" type="ORF">Ahy_A03g013524</name>
</gene>
<name>A0A445DVV6_ARAHY</name>
<dbReference type="EMBL" id="SDMP01000003">
    <property type="protein sequence ID" value="RYR67221.1"/>
    <property type="molecule type" value="Genomic_DNA"/>
</dbReference>
<proteinExistence type="predicted"/>